<keyword evidence="15" id="KW-0175">Coiled coil</keyword>
<dbReference type="InterPro" id="IPR050482">
    <property type="entry name" value="Sensor_HK_TwoCompSys"/>
</dbReference>
<keyword evidence="16" id="KW-1133">Transmembrane helix</keyword>
<evidence type="ECO:0000259" key="17">
    <source>
        <dbReference type="SMART" id="SM00387"/>
    </source>
</evidence>
<dbReference type="Proteomes" id="UP001569904">
    <property type="component" value="Unassembled WGS sequence"/>
</dbReference>
<dbReference type="GO" id="GO:0016301">
    <property type="term" value="F:kinase activity"/>
    <property type="evidence" value="ECO:0007669"/>
    <property type="project" value="UniProtKB-KW"/>
</dbReference>
<dbReference type="InterPro" id="IPR003594">
    <property type="entry name" value="HATPase_dom"/>
</dbReference>
<feature type="domain" description="Histidine kinase/HSP90-like ATPase" evidence="17">
    <location>
        <begin position="343"/>
        <end position="434"/>
    </location>
</feature>
<organism evidence="18 19">
    <name type="scientific">Actinomadura chokoriensis</name>
    <dbReference type="NCBI Taxonomy" id="454156"/>
    <lineage>
        <taxon>Bacteria</taxon>
        <taxon>Bacillati</taxon>
        <taxon>Actinomycetota</taxon>
        <taxon>Actinomycetes</taxon>
        <taxon>Streptosporangiales</taxon>
        <taxon>Thermomonosporaceae</taxon>
        <taxon>Actinomadura</taxon>
    </lineage>
</organism>
<dbReference type="Gene3D" id="1.20.5.1930">
    <property type="match status" value="1"/>
</dbReference>
<keyword evidence="12" id="KW-0411">Iron-sulfur</keyword>
<evidence type="ECO:0000256" key="9">
    <source>
        <dbReference type="ARBA" id="ARBA00022777"/>
    </source>
</evidence>
<dbReference type="Pfam" id="PF02518">
    <property type="entry name" value="HATPase_c"/>
    <property type="match status" value="1"/>
</dbReference>
<feature type="transmembrane region" description="Helical" evidence="16">
    <location>
        <begin position="85"/>
        <end position="103"/>
    </location>
</feature>
<dbReference type="SUPFAM" id="SSF55874">
    <property type="entry name" value="ATPase domain of HSP90 chaperone/DNA topoisomerase II/histidine kinase"/>
    <property type="match status" value="1"/>
</dbReference>
<dbReference type="Pfam" id="PF07730">
    <property type="entry name" value="HisKA_3"/>
    <property type="match status" value="1"/>
</dbReference>
<dbReference type="CDD" id="cd16917">
    <property type="entry name" value="HATPase_UhpB-NarQ-NarX-like"/>
    <property type="match status" value="1"/>
</dbReference>
<proteinExistence type="predicted"/>
<dbReference type="SMART" id="SM00387">
    <property type="entry name" value="HATPase_c"/>
    <property type="match status" value="1"/>
</dbReference>
<evidence type="ECO:0000256" key="4">
    <source>
        <dbReference type="ARBA" id="ARBA00012438"/>
    </source>
</evidence>
<dbReference type="PRINTS" id="PR00344">
    <property type="entry name" value="BCTRLSENSOR"/>
</dbReference>
<keyword evidence="9 18" id="KW-0418">Kinase</keyword>
<keyword evidence="7" id="KW-0963">Cytoplasm</keyword>
<name>A0ABV4R001_9ACTN</name>
<evidence type="ECO:0000313" key="19">
    <source>
        <dbReference type="Proteomes" id="UP001569904"/>
    </source>
</evidence>
<evidence type="ECO:0000256" key="13">
    <source>
        <dbReference type="ARBA" id="ARBA00024827"/>
    </source>
</evidence>
<keyword evidence="16" id="KW-0472">Membrane</keyword>
<dbReference type="RefSeq" id="WP_371942932.1">
    <property type="nucleotide sequence ID" value="NZ_JAXCEH010000014.1"/>
</dbReference>
<comment type="cofactor">
    <cofactor evidence="2">
        <name>[4Fe-4S] cluster</name>
        <dbReference type="ChEBI" id="CHEBI:49883"/>
    </cofactor>
</comment>
<evidence type="ECO:0000256" key="7">
    <source>
        <dbReference type="ARBA" id="ARBA00022490"/>
    </source>
</evidence>
<feature type="transmembrane region" description="Helical" evidence="16">
    <location>
        <begin position="61"/>
        <end position="79"/>
    </location>
</feature>
<feature type="coiled-coil region" evidence="15">
    <location>
        <begin position="214"/>
        <end position="241"/>
    </location>
</feature>
<evidence type="ECO:0000313" key="18">
    <source>
        <dbReference type="EMBL" id="MFA1556225.1"/>
    </source>
</evidence>
<gene>
    <name evidence="18" type="ORF">SM436_21255</name>
</gene>
<dbReference type="InterPro" id="IPR004358">
    <property type="entry name" value="Sig_transdc_His_kin-like_C"/>
</dbReference>
<keyword evidence="6" id="KW-0004">4Fe-4S</keyword>
<dbReference type="EC" id="2.7.13.3" evidence="4"/>
<dbReference type="EMBL" id="JAXCEH010000014">
    <property type="protein sequence ID" value="MFA1556225.1"/>
    <property type="molecule type" value="Genomic_DNA"/>
</dbReference>
<feature type="transmembrane region" description="Helical" evidence="16">
    <location>
        <begin position="115"/>
        <end position="132"/>
    </location>
</feature>
<comment type="subcellular location">
    <subcellularLocation>
        <location evidence="3">Cytoplasm</location>
    </subcellularLocation>
</comment>
<comment type="function">
    <text evidence="13">Member of the two-component regulatory system NreB/NreC involved in the control of dissimilatory nitrate/nitrite reduction in response to oxygen. NreB functions as a direct oxygen sensor histidine kinase which is autophosphorylated, in the absence of oxygen, probably at the conserved histidine residue, and transfers its phosphate group probably to a conserved aspartate residue of NreC. NreB/NreC activates the expression of the nitrate (narGHJI) and nitrite (nir) reductase operons, as well as the putative nitrate transporter gene narT.</text>
</comment>
<evidence type="ECO:0000256" key="12">
    <source>
        <dbReference type="ARBA" id="ARBA00023014"/>
    </source>
</evidence>
<dbReference type="InterPro" id="IPR036890">
    <property type="entry name" value="HATPase_C_sf"/>
</dbReference>
<keyword evidence="10" id="KW-0408">Iron</keyword>
<evidence type="ECO:0000256" key="3">
    <source>
        <dbReference type="ARBA" id="ARBA00004496"/>
    </source>
</evidence>
<evidence type="ECO:0000256" key="10">
    <source>
        <dbReference type="ARBA" id="ARBA00023004"/>
    </source>
</evidence>
<evidence type="ECO:0000256" key="2">
    <source>
        <dbReference type="ARBA" id="ARBA00001966"/>
    </source>
</evidence>
<evidence type="ECO:0000256" key="16">
    <source>
        <dbReference type="SAM" id="Phobius"/>
    </source>
</evidence>
<comment type="caution">
    <text evidence="18">The sequence shown here is derived from an EMBL/GenBank/DDBJ whole genome shotgun (WGS) entry which is preliminary data.</text>
</comment>
<comment type="catalytic activity">
    <reaction evidence="1">
        <text>ATP + protein L-histidine = ADP + protein N-phospho-L-histidine.</text>
        <dbReference type="EC" id="2.7.13.3"/>
    </reaction>
</comment>
<dbReference type="InterPro" id="IPR011712">
    <property type="entry name" value="Sig_transdc_His_kin_sub3_dim/P"/>
</dbReference>
<dbReference type="Gene3D" id="3.30.565.10">
    <property type="entry name" value="Histidine kinase-like ATPase, C-terminal domain"/>
    <property type="match status" value="1"/>
</dbReference>
<feature type="transmembrane region" description="Helical" evidence="16">
    <location>
        <begin position="187"/>
        <end position="207"/>
    </location>
</feature>
<keyword evidence="16" id="KW-0812">Transmembrane</keyword>
<keyword evidence="19" id="KW-1185">Reference proteome</keyword>
<sequence length="434" mass="46563">MSHARHTRAALMPLLGDRRRWPARGVRRARDGWGDLAGHRLIAMPMPEPGERPQVRALRRWYVTVWVLLGLLPPGIAVWDQPDGTRSTTLALLSVLVLCYPLTGTFPGDPVIRRTAFLGVLVAGIGAVSYQMDGAASLLIVSLPHFWIFAGSPRRAVVLSGAAAAATVAGEAVRSAPDGQVLTGNSVAALIGYAAGVLFGLWMHRVVGRHDERARLLAADLADAERRLAEAQRRQGAADERERLAREIHDTLAQGLASIVVLAEAARNGLRADPDRSAQQLTSIEQTARENLAEARVLVGAADQGSVAPSSIARTLRRTLDRFAEDTGLAVHAELPDVDCDQTTRIALLRCTQESLANVRKHAAASTVGVVLERRPHGVELEITDDGRGFMVAESRGFGLDGMRRRLAELGGELNVTSSPGDGTRILAMIPAKA</sequence>
<evidence type="ECO:0000256" key="15">
    <source>
        <dbReference type="SAM" id="Coils"/>
    </source>
</evidence>
<keyword evidence="6" id="KW-0479">Metal-binding</keyword>
<evidence type="ECO:0000256" key="1">
    <source>
        <dbReference type="ARBA" id="ARBA00000085"/>
    </source>
</evidence>
<reference evidence="18 19" key="1">
    <citation type="submission" date="2023-11" db="EMBL/GenBank/DDBJ databases">
        <title>Actinomadura monticuli sp. nov., isolated from volcanic ash.</title>
        <authorList>
            <person name="Lee S.D."/>
            <person name="Yang H."/>
            <person name="Kim I.S."/>
        </authorList>
    </citation>
    <scope>NUCLEOTIDE SEQUENCE [LARGE SCALE GENOMIC DNA]</scope>
    <source>
        <strain evidence="18 19">DSM 45346</strain>
    </source>
</reference>
<keyword evidence="11" id="KW-0902">Two-component regulatory system</keyword>
<evidence type="ECO:0000256" key="6">
    <source>
        <dbReference type="ARBA" id="ARBA00022485"/>
    </source>
</evidence>
<accession>A0ABV4R001</accession>
<dbReference type="PANTHER" id="PTHR24421">
    <property type="entry name" value="NITRATE/NITRITE SENSOR PROTEIN NARX-RELATED"/>
    <property type="match status" value="1"/>
</dbReference>
<evidence type="ECO:0000256" key="8">
    <source>
        <dbReference type="ARBA" id="ARBA00022679"/>
    </source>
</evidence>
<evidence type="ECO:0000256" key="11">
    <source>
        <dbReference type="ARBA" id="ARBA00023012"/>
    </source>
</evidence>
<keyword evidence="8" id="KW-0808">Transferase</keyword>
<evidence type="ECO:0000256" key="14">
    <source>
        <dbReference type="ARBA" id="ARBA00030800"/>
    </source>
</evidence>
<evidence type="ECO:0000256" key="5">
    <source>
        <dbReference type="ARBA" id="ARBA00017322"/>
    </source>
</evidence>
<protein>
    <recommendedName>
        <fullName evidence="5">Oxygen sensor histidine kinase NreB</fullName>
        <ecNumber evidence="4">2.7.13.3</ecNumber>
    </recommendedName>
    <alternativeName>
        <fullName evidence="14">Nitrogen regulation protein B</fullName>
    </alternativeName>
</protein>